<accession>A0A7Y9EDB0</accession>
<name>A0A7Y9EDB0_9ACTN</name>
<dbReference type="InterPro" id="IPR025683">
    <property type="entry name" value="Protein_beta"/>
</dbReference>
<dbReference type="Proteomes" id="UP000529783">
    <property type="component" value="Unassembled WGS sequence"/>
</dbReference>
<keyword evidence="2" id="KW-1185">Reference proteome</keyword>
<dbReference type="EMBL" id="JACCBA010000001">
    <property type="protein sequence ID" value="NYD45588.1"/>
    <property type="molecule type" value="Genomic_DNA"/>
</dbReference>
<dbReference type="Pfam" id="PF14350">
    <property type="entry name" value="Beta_protein"/>
    <property type="match status" value="1"/>
</dbReference>
<dbReference type="RefSeq" id="WP_179842991.1">
    <property type="nucleotide sequence ID" value="NZ_JACCBA010000001.1"/>
</dbReference>
<dbReference type="AlphaFoldDB" id="A0A7Y9EDB0"/>
<comment type="caution">
    <text evidence="1">The sequence shown here is derived from an EMBL/GenBank/DDBJ whole genome shotgun (WGS) entry which is preliminary data.</text>
</comment>
<evidence type="ECO:0000313" key="2">
    <source>
        <dbReference type="Proteomes" id="UP000529783"/>
    </source>
</evidence>
<evidence type="ECO:0000313" key="1">
    <source>
        <dbReference type="EMBL" id="NYD45588.1"/>
    </source>
</evidence>
<proteinExistence type="predicted"/>
<protein>
    <recommendedName>
        <fullName evidence="3">Beta protein</fullName>
    </recommendedName>
</protein>
<gene>
    <name evidence="1" type="ORF">BJY14_001571</name>
</gene>
<organism evidence="1 2">
    <name type="scientific">Actinomadura luteofluorescens</name>
    <dbReference type="NCBI Taxonomy" id="46163"/>
    <lineage>
        <taxon>Bacteria</taxon>
        <taxon>Bacillati</taxon>
        <taxon>Actinomycetota</taxon>
        <taxon>Actinomycetes</taxon>
        <taxon>Streptosporangiales</taxon>
        <taxon>Thermomonosporaceae</taxon>
        <taxon>Actinomadura</taxon>
    </lineage>
</organism>
<evidence type="ECO:0008006" key="3">
    <source>
        <dbReference type="Google" id="ProtNLM"/>
    </source>
</evidence>
<sequence length="347" mass="38346">MKAKKGETDALRNLTIPPVQMRPLLEVTPQEPKEKDTADDVAAKFTARVTKFAKALRDDVPAEVVCAIDTALVDGADYAEQVWQPIIEVLTEQLIPRAVRPVVRLTDSPGRLAQARAVISAFEDGGCLRLEPVTRPLSVDEATTALEGLLSALGQVPQCMDLVIDLWAISDDDDAQRACTAALAWLSWTDLNPWRSVAVASSAFPKDLTGVPLDTVTPLLRRDADLWRQVRQHPDGRPVDFGDYAIAHPLLGKGFRGYPNLRYTTGTRWQVWRRRTPEHLGNHRFCLICQSVLASEHWTGEACWGDAQIALRAEECSSPGSTTDWRAFGTSRHLAVVTDRLARLGEP</sequence>
<reference evidence="1 2" key="1">
    <citation type="submission" date="2020-07" db="EMBL/GenBank/DDBJ databases">
        <title>Sequencing the genomes of 1000 actinobacteria strains.</title>
        <authorList>
            <person name="Klenk H.-P."/>
        </authorList>
    </citation>
    <scope>NUCLEOTIDE SEQUENCE [LARGE SCALE GENOMIC DNA]</scope>
    <source>
        <strain evidence="1 2">DSM 40398</strain>
    </source>
</reference>